<dbReference type="AlphaFoldDB" id="A0A9P5ZBF9"/>
<protein>
    <submittedName>
        <fullName evidence="2">Uncharacterized protein</fullName>
    </submittedName>
</protein>
<sequence>MSSFNASSGQLRLDPGPKARRRSRLNWKCLALSFVGVVALLGAFAAFKVFRVAFMPEDFGAVTKMYQDLTVPFNASDVVQPLVDAHQTFDVVVTVWLRQDGADPNVNARLEGGPILSERAIYSDTIFRGLKLEDKTLKTAVELRIPTEIFKNPEIWTYDLRATFVLVPASPSLLDYAVNYSSWIPPEINYPPMRSYREGYSPSLIDRIIDSYGAMLPLLSLGSVNSSCPSSPATKATYTDDMNDRTDEIYDLEIDNLKLEHPIRESWHYTTTKERSALEAHPYIITRSYLRVVDMTRLFNRTEYEKQHRDLRSLSCGHNNNHIMDWRLCWRHAFANQNLETRIKLRKTDPLTGRNTTEWAYAPYLSLADAAWGPLDLVKVPINREECPKSASATDAEPESSASDFVNVVWNIAFSAKSPAKLHLEDRMGLVATVYNSKVDTDEEKEKAHTNLEFINGLTGHRTDENAHPRRQVALIALRFTMTMVGSLLDLYYWFSKASTVGISVQGAILMGGSSLLNGIVRLVEDIKSSKSFGVGWFLKVIAKRPVNALVVFFMLKAALRAELHWYARWIPGWRLAQRTHLERANQRMETKVPWVYKVAVFAALAFIKTYHAELRFMTSGNAGPAGGTKAASGLSSMLESLLIYPSFALGRGLQIALNYRAKTFAGMYQATAPLLLVMNLALVGASTPYVVGNLQNARGVSVHMVIDLMCAMMLTWQALRYTPVAIQEEDENEK</sequence>
<evidence type="ECO:0000256" key="1">
    <source>
        <dbReference type="SAM" id="Phobius"/>
    </source>
</evidence>
<keyword evidence="1" id="KW-0472">Membrane</keyword>
<evidence type="ECO:0000313" key="2">
    <source>
        <dbReference type="EMBL" id="KAF9484579.1"/>
    </source>
</evidence>
<feature type="transmembrane region" description="Helical" evidence="1">
    <location>
        <begin position="25"/>
        <end position="47"/>
    </location>
</feature>
<gene>
    <name evidence="2" type="ORF">BDN70DRAFT_106010</name>
</gene>
<proteinExistence type="predicted"/>
<accession>A0A9P5ZBF9</accession>
<keyword evidence="1" id="KW-1133">Transmembrane helix</keyword>
<reference evidence="2" key="1">
    <citation type="submission" date="2020-11" db="EMBL/GenBank/DDBJ databases">
        <authorList>
            <consortium name="DOE Joint Genome Institute"/>
            <person name="Ahrendt S."/>
            <person name="Riley R."/>
            <person name="Andreopoulos W."/>
            <person name="Labutti K."/>
            <person name="Pangilinan J."/>
            <person name="Ruiz-Duenas F.J."/>
            <person name="Barrasa J.M."/>
            <person name="Sanchez-Garcia M."/>
            <person name="Camarero S."/>
            <person name="Miyauchi S."/>
            <person name="Serrano A."/>
            <person name="Linde D."/>
            <person name="Babiker R."/>
            <person name="Drula E."/>
            <person name="Ayuso-Fernandez I."/>
            <person name="Pacheco R."/>
            <person name="Padilla G."/>
            <person name="Ferreira P."/>
            <person name="Barriuso J."/>
            <person name="Kellner H."/>
            <person name="Castanera R."/>
            <person name="Alfaro M."/>
            <person name="Ramirez L."/>
            <person name="Pisabarro A.G."/>
            <person name="Kuo A."/>
            <person name="Tritt A."/>
            <person name="Lipzen A."/>
            <person name="He G."/>
            <person name="Yan M."/>
            <person name="Ng V."/>
            <person name="Cullen D."/>
            <person name="Martin F."/>
            <person name="Rosso M.-N."/>
            <person name="Henrissat B."/>
            <person name="Hibbett D."/>
            <person name="Martinez A.T."/>
            <person name="Grigoriev I.V."/>
        </authorList>
    </citation>
    <scope>NUCLEOTIDE SEQUENCE</scope>
    <source>
        <strain evidence="2">CIRM-BRFM 674</strain>
    </source>
</reference>
<organism evidence="2 3">
    <name type="scientific">Pholiota conissans</name>
    <dbReference type="NCBI Taxonomy" id="109636"/>
    <lineage>
        <taxon>Eukaryota</taxon>
        <taxon>Fungi</taxon>
        <taxon>Dikarya</taxon>
        <taxon>Basidiomycota</taxon>
        <taxon>Agaricomycotina</taxon>
        <taxon>Agaricomycetes</taxon>
        <taxon>Agaricomycetidae</taxon>
        <taxon>Agaricales</taxon>
        <taxon>Agaricineae</taxon>
        <taxon>Strophariaceae</taxon>
        <taxon>Pholiota</taxon>
    </lineage>
</organism>
<evidence type="ECO:0000313" key="3">
    <source>
        <dbReference type="Proteomes" id="UP000807469"/>
    </source>
</evidence>
<keyword evidence="1" id="KW-0812">Transmembrane</keyword>
<dbReference type="OrthoDB" id="2548253at2759"/>
<name>A0A9P5ZBF9_9AGAR</name>
<comment type="caution">
    <text evidence="2">The sequence shown here is derived from an EMBL/GenBank/DDBJ whole genome shotgun (WGS) entry which is preliminary data.</text>
</comment>
<keyword evidence="3" id="KW-1185">Reference proteome</keyword>
<dbReference type="Proteomes" id="UP000807469">
    <property type="component" value="Unassembled WGS sequence"/>
</dbReference>
<dbReference type="EMBL" id="MU155142">
    <property type="protein sequence ID" value="KAF9484579.1"/>
    <property type="molecule type" value="Genomic_DNA"/>
</dbReference>